<sequence length="80" mass="8897">MQTVTITLGKKSQVVIPKKAREAIGVKEGSKATLMYEPGRIVIMGDPKTYGSLLRGLGKEIWKGNGDKHLEKERASWDRD</sequence>
<dbReference type="STRING" id="1797729.A3A60_02995"/>
<dbReference type="SUPFAM" id="SSF89447">
    <property type="entry name" value="AbrB/MazE/MraZ-like"/>
    <property type="match status" value="1"/>
</dbReference>
<dbReference type="InterPro" id="IPR007159">
    <property type="entry name" value="SpoVT-AbrB_dom"/>
</dbReference>
<feature type="domain" description="SpoVT-AbrB" evidence="1">
    <location>
        <begin position="6"/>
        <end position="53"/>
    </location>
</feature>
<dbReference type="GO" id="GO:0003677">
    <property type="term" value="F:DNA binding"/>
    <property type="evidence" value="ECO:0007669"/>
    <property type="project" value="InterPro"/>
</dbReference>
<proteinExistence type="predicted"/>
<gene>
    <name evidence="2" type="ORF">A3A60_02995</name>
</gene>
<dbReference type="Gene3D" id="2.10.260.10">
    <property type="match status" value="1"/>
</dbReference>
<organism evidence="2 3">
    <name type="scientific">Candidatus Curtissbacteria bacterium RIFCSPLOWO2_01_FULL_42_26</name>
    <dbReference type="NCBI Taxonomy" id="1797729"/>
    <lineage>
        <taxon>Bacteria</taxon>
        <taxon>Candidatus Curtissiibacteriota</taxon>
    </lineage>
</organism>
<evidence type="ECO:0000313" key="2">
    <source>
        <dbReference type="EMBL" id="OGE10486.1"/>
    </source>
</evidence>
<name>A0A1F5I284_9BACT</name>
<dbReference type="NCBIfam" id="TIGR01439">
    <property type="entry name" value="lp_hng_hel_AbrB"/>
    <property type="match status" value="1"/>
</dbReference>
<dbReference type="InterPro" id="IPR037914">
    <property type="entry name" value="SpoVT-AbrB_sf"/>
</dbReference>
<dbReference type="Pfam" id="PF04014">
    <property type="entry name" value="MazE_antitoxin"/>
    <property type="match status" value="1"/>
</dbReference>
<accession>A0A1F5I284</accession>
<dbReference type="Proteomes" id="UP000179227">
    <property type="component" value="Unassembled WGS sequence"/>
</dbReference>
<evidence type="ECO:0000313" key="3">
    <source>
        <dbReference type="Proteomes" id="UP000179227"/>
    </source>
</evidence>
<dbReference type="AlphaFoldDB" id="A0A1F5I284"/>
<dbReference type="SMART" id="SM00966">
    <property type="entry name" value="SpoVT_AbrB"/>
    <property type="match status" value="1"/>
</dbReference>
<dbReference type="EMBL" id="MFBS01000010">
    <property type="protein sequence ID" value="OGE10486.1"/>
    <property type="molecule type" value="Genomic_DNA"/>
</dbReference>
<comment type="caution">
    <text evidence="2">The sequence shown here is derived from an EMBL/GenBank/DDBJ whole genome shotgun (WGS) entry which is preliminary data.</text>
</comment>
<evidence type="ECO:0000259" key="1">
    <source>
        <dbReference type="SMART" id="SM00966"/>
    </source>
</evidence>
<protein>
    <recommendedName>
        <fullName evidence="1">SpoVT-AbrB domain-containing protein</fullName>
    </recommendedName>
</protein>
<reference evidence="2 3" key="1">
    <citation type="journal article" date="2016" name="Nat. Commun.">
        <title>Thousands of microbial genomes shed light on interconnected biogeochemical processes in an aquifer system.</title>
        <authorList>
            <person name="Anantharaman K."/>
            <person name="Brown C.T."/>
            <person name="Hug L.A."/>
            <person name="Sharon I."/>
            <person name="Castelle C.J."/>
            <person name="Probst A.J."/>
            <person name="Thomas B.C."/>
            <person name="Singh A."/>
            <person name="Wilkins M.J."/>
            <person name="Karaoz U."/>
            <person name="Brodie E.L."/>
            <person name="Williams K.H."/>
            <person name="Hubbard S.S."/>
            <person name="Banfield J.F."/>
        </authorList>
    </citation>
    <scope>NUCLEOTIDE SEQUENCE [LARGE SCALE GENOMIC DNA]</scope>
</reference>